<evidence type="ECO:0000256" key="1">
    <source>
        <dbReference type="SAM" id="Phobius"/>
    </source>
</evidence>
<dbReference type="EMBL" id="AYZQ01000001">
    <property type="protein sequence ID" value="KRM72502.1"/>
    <property type="molecule type" value="Genomic_DNA"/>
</dbReference>
<gene>
    <name evidence="2" type="ORF">FC34_GL000209</name>
</gene>
<dbReference type="Proteomes" id="UP000051672">
    <property type="component" value="Unassembled WGS sequence"/>
</dbReference>
<dbReference type="STRING" id="1423727.FC34_GL000209"/>
<accession>A0A0R2B8P9</accession>
<reference evidence="2 3" key="1">
    <citation type="journal article" date="2015" name="Genome Announc.">
        <title>Expanding the biotechnology potential of lactobacilli through comparative genomics of 213 strains and associated genera.</title>
        <authorList>
            <person name="Sun Z."/>
            <person name="Harris H.M."/>
            <person name="McCann A."/>
            <person name="Guo C."/>
            <person name="Argimon S."/>
            <person name="Zhang W."/>
            <person name="Yang X."/>
            <person name="Jeffery I.B."/>
            <person name="Cooney J.C."/>
            <person name="Kagawa T.F."/>
            <person name="Liu W."/>
            <person name="Song Y."/>
            <person name="Salvetti E."/>
            <person name="Wrobel A."/>
            <person name="Rasinkangas P."/>
            <person name="Parkhill J."/>
            <person name="Rea M.C."/>
            <person name="O'Sullivan O."/>
            <person name="Ritari J."/>
            <person name="Douillard F.P."/>
            <person name="Paul Ross R."/>
            <person name="Yang R."/>
            <person name="Briner A.E."/>
            <person name="Felis G.E."/>
            <person name="de Vos W.M."/>
            <person name="Barrangou R."/>
            <person name="Klaenhammer T.R."/>
            <person name="Caufield P.W."/>
            <person name="Cui Y."/>
            <person name="Zhang H."/>
            <person name="O'Toole P.W."/>
        </authorList>
    </citation>
    <scope>NUCLEOTIDE SEQUENCE [LARGE SCALE GENOMIC DNA]</scope>
    <source>
        <strain evidence="2 3">DSM 23927</strain>
    </source>
</reference>
<comment type="caution">
    <text evidence="2">The sequence shown here is derived from an EMBL/GenBank/DDBJ whole genome shotgun (WGS) entry which is preliminary data.</text>
</comment>
<dbReference type="PATRIC" id="fig|1423727.3.peg.210"/>
<protein>
    <submittedName>
        <fullName evidence="2">Uncharacterized protein</fullName>
    </submittedName>
</protein>
<dbReference type="AlphaFoldDB" id="A0A0R2B8P9"/>
<keyword evidence="1" id="KW-0472">Membrane</keyword>
<sequence length="73" mass="8472">MVANLLATWALGLGNYFWVLAFVAMLMGILIVIDQVNRHFDLVVPRFVREWLRWLLLATTIWWVAGIIFKIVG</sequence>
<evidence type="ECO:0000313" key="2">
    <source>
        <dbReference type="EMBL" id="KRM72502.1"/>
    </source>
</evidence>
<name>A0A0R2B8P9_9LACO</name>
<evidence type="ECO:0000313" key="3">
    <source>
        <dbReference type="Proteomes" id="UP000051672"/>
    </source>
</evidence>
<feature type="transmembrane region" description="Helical" evidence="1">
    <location>
        <begin position="15"/>
        <end position="33"/>
    </location>
</feature>
<keyword evidence="1" id="KW-0812">Transmembrane</keyword>
<keyword evidence="1" id="KW-1133">Transmembrane helix</keyword>
<keyword evidence="3" id="KW-1185">Reference proteome</keyword>
<feature type="transmembrane region" description="Helical" evidence="1">
    <location>
        <begin position="54"/>
        <end position="72"/>
    </location>
</feature>
<organism evidence="2 3">
    <name type="scientific">Lacticaseibacillus brantae DSM 23927</name>
    <dbReference type="NCBI Taxonomy" id="1423727"/>
    <lineage>
        <taxon>Bacteria</taxon>
        <taxon>Bacillati</taxon>
        <taxon>Bacillota</taxon>
        <taxon>Bacilli</taxon>
        <taxon>Lactobacillales</taxon>
        <taxon>Lactobacillaceae</taxon>
        <taxon>Lacticaseibacillus</taxon>
    </lineage>
</organism>
<proteinExistence type="predicted"/>